<dbReference type="AlphaFoldDB" id="A0AAV4U9U2"/>
<gene>
    <name evidence="1" type="ORF">CEXT_224941</name>
</gene>
<comment type="caution">
    <text evidence="1">The sequence shown here is derived from an EMBL/GenBank/DDBJ whole genome shotgun (WGS) entry which is preliminary data.</text>
</comment>
<evidence type="ECO:0000313" key="1">
    <source>
        <dbReference type="EMBL" id="GIY54519.1"/>
    </source>
</evidence>
<accession>A0AAV4U9U2</accession>
<name>A0AAV4U9U2_CAEEX</name>
<sequence length="74" mass="8160">MSCNPPLLKSAIEEISLPLSFSSYACTASDRGIRGFSDSYDLGRIFGHCLINCEERESTSGTSKLPKKLHNYDT</sequence>
<reference evidence="1 2" key="1">
    <citation type="submission" date="2021-06" db="EMBL/GenBank/DDBJ databases">
        <title>Caerostris extrusa draft genome.</title>
        <authorList>
            <person name="Kono N."/>
            <person name="Arakawa K."/>
        </authorList>
    </citation>
    <scope>NUCLEOTIDE SEQUENCE [LARGE SCALE GENOMIC DNA]</scope>
</reference>
<protein>
    <submittedName>
        <fullName evidence="1">Uncharacterized protein</fullName>
    </submittedName>
</protein>
<dbReference type="Proteomes" id="UP001054945">
    <property type="component" value="Unassembled WGS sequence"/>
</dbReference>
<keyword evidence="2" id="KW-1185">Reference proteome</keyword>
<organism evidence="1 2">
    <name type="scientific">Caerostris extrusa</name>
    <name type="common">Bark spider</name>
    <name type="synonym">Caerostris bankana</name>
    <dbReference type="NCBI Taxonomy" id="172846"/>
    <lineage>
        <taxon>Eukaryota</taxon>
        <taxon>Metazoa</taxon>
        <taxon>Ecdysozoa</taxon>
        <taxon>Arthropoda</taxon>
        <taxon>Chelicerata</taxon>
        <taxon>Arachnida</taxon>
        <taxon>Araneae</taxon>
        <taxon>Araneomorphae</taxon>
        <taxon>Entelegynae</taxon>
        <taxon>Araneoidea</taxon>
        <taxon>Araneidae</taxon>
        <taxon>Caerostris</taxon>
    </lineage>
</organism>
<proteinExistence type="predicted"/>
<dbReference type="EMBL" id="BPLR01012521">
    <property type="protein sequence ID" value="GIY54519.1"/>
    <property type="molecule type" value="Genomic_DNA"/>
</dbReference>
<evidence type="ECO:0000313" key="2">
    <source>
        <dbReference type="Proteomes" id="UP001054945"/>
    </source>
</evidence>